<organism evidence="1 2">
    <name type="scientific">Asticcacaulis biprosthecium C19</name>
    <dbReference type="NCBI Taxonomy" id="715226"/>
    <lineage>
        <taxon>Bacteria</taxon>
        <taxon>Pseudomonadati</taxon>
        <taxon>Pseudomonadota</taxon>
        <taxon>Alphaproteobacteria</taxon>
        <taxon>Caulobacterales</taxon>
        <taxon>Caulobacteraceae</taxon>
        <taxon>Asticcacaulis</taxon>
    </lineage>
</organism>
<sequence>MLNRRSFLTVTGTAAFGAFIPRVASAAGARDPRFITIILRGALDGLAAVPPVGDPGYERLRQAFAITSPLKLDGMFALHPSLTNLARQYRASHATVIHASATPYRARSHFDGQDVLESGYSIPGHTKTGWLNRLLKVLPATQRAGGTGLAVGTVPPLVMRGSAEVMGWAPSSLSLRDDNLPPRILAMYQDTDPALARAFDTALATDRLAGETTGEASGQYSGKYPMTGMATGAARLLARDDGPRVAALAFNGWDTHTRESKKLAELLTDLDGALAAFETELGPKWKDTVILVATEFGRTAAINGTQGTDHGQATAAFLVGGGVKGGRVITDWPGLGQAKLYEGRDLMPTTDLRAVIKGSLTELYDLSPSVLASDIFPDSAAVKPATGWIA</sequence>
<dbReference type="STRING" id="715226.ABI_18330"/>
<dbReference type="Pfam" id="PF07394">
    <property type="entry name" value="DUF1501"/>
    <property type="match status" value="1"/>
</dbReference>
<protein>
    <submittedName>
        <fullName evidence="1">Tat twin-arginine translocation pathway signal sequence domain protein</fullName>
    </submittedName>
</protein>
<accession>F4QKU1</accession>
<evidence type="ECO:0000313" key="2">
    <source>
        <dbReference type="Proteomes" id="UP000006512"/>
    </source>
</evidence>
<dbReference type="PANTHER" id="PTHR43737:SF1">
    <property type="entry name" value="DUF1501 DOMAIN-CONTAINING PROTEIN"/>
    <property type="match status" value="1"/>
</dbReference>
<keyword evidence="2" id="KW-1185">Reference proteome</keyword>
<dbReference type="EMBL" id="GL883077">
    <property type="protein sequence ID" value="EGF93393.1"/>
    <property type="molecule type" value="Genomic_DNA"/>
</dbReference>
<dbReference type="InterPro" id="IPR006311">
    <property type="entry name" value="TAT_signal"/>
</dbReference>
<dbReference type="AlphaFoldDB" id="F4QKU1"/>
<name>F4QKU1_9CAUL</name>
<dbReference type="RefSeq" id="WP_006272590.1">
    <property type="nucleotide sequence ID" value="NZ_GL883077.1"/>
</dbReference>
<dbReference type="HOGENOM" id="CLU_032896_3_1_5"/>
<gene>
    <name evidence="1" type="ORF">ABI_18330</name>
</gene>
<proteinExistence type="predicted"/>
<evidence type="ECO:0000313" key="1">
    <source>
        <dbReference type="EMBL" id="EGF93393.1"/>
    </source>
</evidence>
<dbReference type="PROSITE" id="PS51318">
    <property type="entry name" value="TAT"/>
    <property type="match status" value="1"/>
</dbReference>
<dbReference type="InterPro" id="IPR010869">
    <property type="entry name" value="DUF1501"/>
</dbReference>
<dbReference type="Proteomes" id="UP000006512">
    <property type="component" value="Unassembled WGS sequence"/>
</dbReference>
<dbReference type="PANTHER" id="PTHR43737">
    <property type="entry name" value="BLL7424 PROTEIN"/>
    <property type="match status" value="1"/>
</dbReference>
<reference evidence="2" key="1">
    <citation type="submission" date="2011-03" db="EMBL/GenBank/DDBJ databases">
        <title>Draft genome sequence of Brevundimonas diminuta.</title>
        <authorList>
            <person name="Brown P.J.B."/>
            <person name="Buechlein A."/>
            <person name="Hemmerich C."/>
            <person name="Brun Y.V."/>
        </authorList>
    </citation>
    <scope>NUCLEOTIDE SEQUENCE [LARGE SCALE GENOMIC DNA]</scope>
    <source>
        <strain evidence="2">C19</strain>
    </source>
</reference>
<dbReference type="eggNOG" id="COG4102">
    <property type="taxonomic scope" value="Bacteria"/>
</dbReference>